<dbReference type="GO" id="GO:0031464">
    <property type="term" value="C:Cul4A-RING E3 ubiquitin ligase complex"/>
    <property type="evidence" value="ECO:0007669"/>
    <property type="project" value="TreeGrafter"/>
</dbReference>
<dbReference type="InterPro" id="IPR015943">
    <property type="entry name" value="WD40/YVTN_repeat-like_dom_sf"/>
</dbReference>
<evidence type="ECO:0000256" key="5">
    <source>
        <dbReference type="PROSITE-ProRule" id="PRU00221"/>
    </source>
</evidence>
<dbReference type="InterPro" id="IPR042238">
    <property type="entry name" value="Rad28/ERCC8/Ckn1/ATCSA-1"/>
</dbReference>
<sequence>MNQLLFERATGSLGHPAFARLHCTQLLHGFRPAPQIRFDGGEKGTNITPSEAGRPAAAAAAAAAAVAAVARGAADNRDRWAHQAGVNALALERFDGRILLSGGADATIRVWDLEQAAAPSNSSGSTLYHPVAEISRAGNDSSGRPGDRRFSAAAISSLSSSSASPRRHQGHRFGITHLSFYPFDPAAFLSSSYDQTLKLWATDAPPRLAGAFDLGAKVYRHAVSPVADNHLLVACATQHPAVRLVDLRSGAAVQSLVAPGQVAGGVLAVAWSPRHAHVLASGAVDGTVRLWDVRRSGLVAVLDREAVRSPRWADPGVAATASVGGRRRGGDDNELVDGDNDADATPDARDERERKRRALNQAYRSLMGTQITFR</sequence>
<evidence type="ECO:0000256" key="3">
    <source>
        <dbReference type="ARBA" id="ARBA00022763"/>
    </source>
</evidence>
<dbReference type="InterPro" id="IPR020472">
    <property type="entry name" value="WD40_PAC1"/>
</dbReference>
<dbReference type="GO" id="GO:0000109">
    <property type="term" value="C:nucleotide-excision repair complex"/>
    <property type="evidence" value="ECO:0007669"/>
    <property type="project" value="TreeGrafter"/>
</dbReference>
<dbReference type="InterPro" id="IPR001680">
    <property type="entry name" value="WD40_rpt"/>
</dbReference>
<dbReference type="OrthoDB" id="361494at2759"/>
<dbReference type="InterPro" id="IPR036322">
    <property type="entry name" value="WD40_repeat_dom_sf"/>
</dbReference>
<dbReference type="STRING" id="1081102.A0A167VB41"/>
<feature type="compositionally biased region" description="Acidic residues" evidence="6">
    <location>
        <begin position="332"/>
        <end position="344"/>
    </location>
</feature>
<protein>
    <submittedName>
        <fullName evidence="7">WD repeat protein</fullName>
    </submittedName>
</protein>
<proteinExistence type="predicted"/>
<feature type="region of interest" description="Disordered" evidence="6">
    <location>
        <begin position="321"/>
        <end position="353"/>
    </location>
</feature>
<dbReference type="Proteomes" id="UP000076874">
    <property type="component" value="Unassembled WGS sequence"/>
</dbReference>
<dbReference type="Gene3D" id="2.130.10.10">
    <property type="entry name" value="YVTN repeat-like/Quinoprotein amine dehydrogenase"/>
    <property type="match status" value="1"/>
</dbReference>
<dbReference type="PANTHER" id="PTHR46202:SF1">
    <property type="entry name" value="DNA EXCISION REPAIR PROTEIN ERCC-8"/>
    <property type="match status" value="1"/>
</dbReference>
<evidence type="ECO:0000313" key="8">
    <source>
        <dbReference type="Proteomes" id="UP000076874"/>
    </source>
</evidence>
<reference evidence="7 8" key="1">
    <citation type="journal article" date="2016" name="Genome Biol. Evol.">
        <title>Divergent and convergent evolution of fungal pathogenicity.</title>
        <authorList>
            <person name="Shang Y."/>
            <person name="Xiao G."/>
            <person name="Zheng P."/>
            <person name="Cen K."/>
            <person name="Zhan S."/>
            <person name="Wang C."/>
        </authorList>
    </citation>
    <scope>NUCLEOTIDE SEQUENCE [LARGE SCALE GENOMIC DNA]</scope>
    <source>
        <strain evidence="7 8">RCEF 264</strain>
    </source>
</reference>
<feature type="repeat" description="WD" evidence="5">
    <location>
        <begin position="266"/>
        <end position="301"/>
    </location>
</feature>
<dbReference type="PROSITE" id="PS50294">
    <property type="entry name" value="WD_REPEATS_REGION"/>
    <property type="match status" value="2"/>
</dbReference>
<dbReference type="PANTHER" id="PTHR46202">
    <property type="entry name" value="DNA EXCISION REPAIR PROTEIN ERCC-8"/>
    <property type="match status" value="1"/>
</dbReference>
<keyword evidence="4" id="KW-0234">DNA repair</keyword>
<accession>A0A167VB41</accession>
<evidence type="ECO:0000256" key="6">
    <source>
        <dbReference type="SAM" id="MobiDB-lite"/>
    </source>
</evidence>
<gene>
    <name evidence="7" type="ORF">SPI_03961</name>
</gene>
<organism evidence="7 8">
    <name type="scientific">Niveomyces insectorum RCEF 264</name>
    <dbReference type="NCBI Taxonomy" id="1081102"/>
    <lineage>
        <taxon>Eukaryota</taxon>
        <taxon>Fungi</taxon>
        <taxon>Dikarya</taxon>
        <taxon>Ascomycota</taxon>
        <taxon>Pezizomycotina</taxon>
        <taxon>Sordariomycetes</taxon>
        <taxon>Hypocreomycetidae</taxon>
        <taxon>Hypocreales</taxon>
        <taxon>Cordycipitaceae</taxon>
        <taxon>Niveomyces</taxon>
    </lineage>
</organism>
<evidence type="ECO:0000256" key="2">
    <source>
        <dbReference type="ARBA" id="ARBA00022737"/>
    </source>
</evidence>
<keyword evidence="2" id="KW-0677">Repeat</keyword>
<dbReference type="PROSITE" id="PS50082">
    <property type="entry name" value="WD_REPEATS_2"/>
    <property type="match status" value="3"/>
</dbReference>
<dbReference type="AlphaFoldDB" id="A0A167VB41"/>
<dbReference type="InterPro" id="IPR019775">
    <property type="entry name" value="WD40_repeat_CS"/>
</dbReference>
<dbReference type="PROSITE" id="PS00678">
    <property type="entry name" value="WD_REPEATS_1"/>
    <property type="match status" value="2"/>
</dbReference>
<keyword evidence="1 5" id="KW-0853">WD repeat</keyword>
<dbReference type="EMBL" id="AZHD01000006">
    <property type="protein sequence ID" value="OAA62421.1"/>
    <property type="molecule type" value="Genomic_DNA"/>
</dbReference>
<dbReference type="GO" id="GO:0006283">
    <property type="term" value="P:transcription-coupled nucleotide-excision repair"/>
    <property type="evidence" value="ECO:0007669"/>
    <property type="project" value="InterPro"/>
</dbReference>
<evidence type="ECO:0000256" key="1">
    <source>
        <dbReference type="ARBA" id="ARBA00022574"/>
    </source>
</evidence>
<dbReference type="GO" id="GO:0000209">
    <property type="term" value="P:protein polyubiquitination"/>
    <property type="evidence" value="ECO:0007669"/>
    <property type="project" value="TreeGrafter"/>
</dbReference>
<dbReference type="Pfam" id="PF00400">
    <property type="entry name" value="WD40"/>
    <property type="match status" value="3"/>
</dbReference>
<keyword evidence="8" id="KW-1185">Reference proteome</keyword>
<comment type="caution">
    <text evidence="7">The sequence shown here is derived from an EMBL/GenBank/DDBJ whole genome shotgun (WGS) entry which is preliminary data.</text>
</comment>
<feature type="repeat" description="WD" evidence="5">
    <location>
        <begin position="79"/>
        <end position="121"/>
    </location>
</feature>
<feature type="repeat" description="WD" evidence="5">
    <location>
        <begin position="168"/>
        <end position="200"/>
    </location>
</feature>
<dbReference type="SUPFAM" id="SSF50978">
    <property type="entry name" value="WD40 repeat-like"/>
    <property type="match status" value="1"/>
</dbReference>
<keyword evidence="3" id="KW-0227">DNA damage</keyword>
<evidence type="ECO:0000313" key="7">
    <source>
        <dbReference type="EMBL" id="OAA62421.1"/>
    </source>
</evidence>
<dbReference type="SMART" id="SM00320">
    <property type="entry name" value="WD40"/>
    <property type="match status" value="3"/>
</dbReference>
<evidence type="ECO:0000256" key="4">
    <source>
        <dbReference type="ARBA" id="ARBA00023204"/>
    </source>
</evidence>
<dbReference type="GO" id="GO:0043161">
    <property type="term" value="P:proteasome-mediated ubiquitin-dependent protein catabolic process"/>
    <property type="evidence" value="ECO:0007669"/>
    <property type="project" value="TreeGrafter"/>
</dbReference>
<dbReference type="PRINTS" id="PR00320">
    <property type="entry name" value="GPROTEINBRPT"/>
</dbReference>
<name>A0A167VB41_9HYPO</name>